<gene>
    <name evidence="1" type="ORF">BSU04_22705</name>
</gene>
<dbReference type="Gene3D" id="1.10.620.20">
    <property type="entry name" value="Ribonucleotide Reductase, subunit A"/>
    <property type="match status" value="1"/>
</dbReference>
<dbReference type="CDD" id="cd00657">
    <property type="entry name" value="Ferritin_like"/>
    <property type="match status" value="1"/>
</dbReference>
<dbReference type="GO" id="GO:0016491">
    <property type="term" value="F:oxidoreductase activity"/>
    <property type="evidence" value="ECO:0007669"/>
    <property type="project" value="InterPro"/>
</dbReference>
<dbReference type="Proteomes" id="UP000214720">
    <property type="component" value="Unassembled WGS sequence"/>
</dbReference>
<name>A0A226WZH4_CABSO</name>
<accession>A0A226WZH4</accession>
<comment type="caution">
    <text evidence="1">The sequence shown here is derived from an EMBL/GenBank/DDBJ whole genome shotgun (WGS) entry which is preliminary data.</text>
</comment>
<protein>
    <recommendedName>
        <fullName evidence="3">Ferritin</fullName>
    </recommendedName>
</protein>
<evidence type="ECO:0000313" key="2">
    <source>
        <dbReference type="Proteomes" id="UP000214720"/>
    </source>
</evidence>
<dbReference type="SUPFAM" id="SSF47240">
    <property type="entry name" value="Ferritin-like"/>
    <property type="match status" value="1"/>
</dbReference>
<evidence type="ECO:0000313" key="1">
    <source>
        <dbReference type="EMBL" id="OXC76269.1"/>
    </source>
</evidence>
<dbReference type="EMBL" id="MTHB01000131">
    <property type="protein sequence ID" value="OXC76269.1"/>
    <property type="molecule type" value="Genomic_DNA"/>
</dbReference>
<dbReference type="InterPro" id="IPR009078">
    <property type="entry name" value="Ferritin-like_SF"/>
</dbReference>
<organism evidence="1 2">
    <name type="scientific">Caballeronia sordidicola</name>
    <name type="common">Burkholderia sordidicola</name>
    <dbReference type="NCBI Taxonomy" id="196367"/>
    <lineage>
        <taxon>Bacteria</taxon>
        <taxon>Pseudomonadati</taxon>
        <taxon>Pseudomonadota</taxon>
        <taxon>Betaproteobacteria</taxon>
        <taxon>Burkholderiales</taxon>
        <taxon>Burkholderiaceae</taxon>
        <taxon>Caballeronia</taxon>
    </lineage>
</organism>
<proteinExistence type="predicted"/>
<reference evidence="2" key="1">
    <citation type="submission" date="2017-01" db="EMBL/GenBank/DDBJ databases">
        <title>Genome Analysis of Deinococcus marmoris KOPRI26562.</title>
        <authorList>
            <person name="Kim J.H."/>
            <person name="Oh H.-M."/>
        </authorList>
    </citation>
    <scope>NUCLEOTIDE SEQUENCE [LARGE SCALE GENOMIC DNA]</scope>
    <source>
        <strain evidence="2">PAMC 26633</strain>
    </source>
</reference>
<evidence type="ECO:0008006" key="3">
    <source>
        <dbReference type="Google" id="ProtNLM"/>
    </source>
</evidence>
<dbReference type="InterPro" id="IPR012348">
    <property type="entry name" value="RNR-like"/>
</dbReference>
<dbReference type="AlphaFoldDB" id="A0A226WZH4"/>
<sequence>MIAKPSADGIGPAACFVGIWLTAKSRRKSENTLDHGRRAVGSHWCLQDLNFASIDIARTRERDDIFALVCSASLIESGSDLYTHNLVRYFAKDAEVCDWLQDHWEPEELQHGQALKAYVQHVWPEFDWNSAYADFLKQYSKLCTAENLEPTRGQELAARCVVEMGTTTYYQALNSVCDEPVLRGLAWRIRNDELQHYGRFYRYFLKYQSQEPVSRSLVVAALWRRLAELRQSDTEIALRCAADWRFGERKAPPSFDAIRKQAFGLVRVQYPIKLAMRMTLKPLQLNPRFQRWTERPIAAIVSRIMLS</sequence>